<name>A0A3M7SQC0_BRAPC</name>
<dbReference type="Proteomes" id="UP000276133">
    <property type="component" value="Unassembled WGS sequence"/>
</dbReference>
<keyword evidence="1" id="KW-0175">Coiled coil</keyword>
<proteinExistence type="predicted"/>
<organism evidence="2 3">
    <name type="scientific">Brachionus plicatilis</name>
    <name type="common">Marine rotifer</name>
    <name type="synonym">Brachionus muelleri</name>
    <dbReference type="NCBI Taxonomy" id="10195"/>
    <lineage>
        <taxon>Eukaryota</taxon>
        <taxon>Metazoa</taxon>
        <taxon>Spiralia</taxon>
        <taxon>Gnathifera</taxon>
        <taxon>Rotifera</taxon>
        <taxon>Eurotatoria</taxon>
        <taxon>Monogononta</taxon>
        <taxon>Pseudotrocha</taxon>
        <taxon>Ploima</taxon>
        <taxon>Brachionidae</taxon>
        <taxon>Brachionus</taxon>
    </lineage>
</organism>
<evidence type="ECO:0000313" key="3">
    <source>
        <dbReference type="Proteomes" id="UP000276133"/>
    </source>
</evidence>
<feature type="coiled-coil region" evidence="1">
    <location>
        <begin position="73"/>
        <end position="100"/>
    </location>
</feature>
<evidence type="ECO:0000256" key="1">
    <source>
        <dbReference type="SAM" id="Coils"/>
    </source>
</evidence>
<evidence type="ECO:0000313" key="2">
    <source>
        <dbReference type="EMBL" id="RNA37926.1"/>
    </source>
</evidence>
<gene>
    <name evidence="2" type="ORF">BpHYR1_001463</name>
</gene>
<sequence length="196" mass="23191">MKKFVETFKNPYNLPNQLCEISFLLRNVEHNQTVINIFMKLINDYYSNCFFYFFPLKFFYRSKSCSAAKLKNQIELSSLINQIDKQMDELERDNEHGDDLVSTVIIGEEHMDKKENGYVAKTIVDTVIQGISAKQFDNFNQHIEESSVFVLIKIINSRFCEVQYKGTEQNDKDMKRNEMFVFLSETKCLWDEKLII</sequence>
<accession>A0A3M7SQC0</accession>
<comment type="caution">
    <text evidence="2">The sequence shown here is derived from an EMBL/GenBank/DDBJ whole genome shotgun (WGS) entry which is preliminary data.</text>
</comment>
<dbReference type="AlphaFoldDB" id="A0A3M7SQC0"/>
<protein>
    <submittedName>
        <fullName evidence="2">Uncharacterized protein</fullName>
    </submittedName>
</protein>
<keyword evidence="3" id="KW-1185">Reference proteome</keyword>
<reference evidence="2 3" key="1">
    <citation type="journal article" date="2018" name="Sci. Rep.">
        <title>Genomic signatures of local adaptation to the degree of environmental predictability in rotifers.</title>
        <authorList>
            <person name="Franch-Gras L."/>
            <person name="Hahn C."/>
            <person name="Garcia-Roger E.M."/>
            <person name="Carmona M.J."/>
            <person name="Serra M."/>
            <person name="Gomez A."/>
        </authorList>
    </citation>
    <scope>NUCLEOTIDE SEQUENCE [LARGE SCALE GENOMIC DNA]</scope>
    <source>
        <strain evidence="2">HYR1</strain>
    </source>
</reference>
<dbReference type="EMBL" id="REGN01000958">
    <property type="protein sequence ID" value="RNA37926.1"/>
    <property type="molecule type" value="Genomic_DNA"/>
</dbReference>